<feature type="domain" description="Glycosyl transferase family 1" evidence="2">
    <location>
        <begin position="15"/>
        <end position="114"/>
    </location>
</feature>
<evidence type="ECO:0000313" key="4">
    <source>
        <dbReference type="Proteomes" id="UP000039370"/>
    </source>
</evidence>
<dbReference type="GO" id="GO:0016757">
    <property type="term" value="F:glycosyltransferase activity"/>
    <property type="evidence" value="ECO:0007669"/>
    <property type="project" value="InterPro"/>
</dbReference>
<reference evidence="4" key="1">
    <citation type="submission" date="2015-01" db="EMBL/GenBank/DDBJ databases">
        <authorList>
            <person name="MANFREDI Pablo"/>
        </authorList>
    </citation>
    <scope>NUCLEOTIDE SEQUENCE [LARGE SCALE GENOMIC DNA]</scope>
    <source>
        <strain evidence="4">Cc11</strain>
    </source>
</reference>
<gene>
    <name evidence="3" type="ORF">CCAN11_1800001</name>
</gene>
<dbReference type="Proteomes" id="UP000039370">
    <property type="component" value="Unassembled WGS sequence"/>
</dbReference>
<dbReference type="InterPro" id="IPR001296">
    <property type="entry name" value="Glyco_trans_1"/>
</dbReference>
<dbReference type="Pfam" id="PF00534">
    <property type="entry name" value="Glycos_transf_1"/>
    <property type="match status" value="1"/>
</dbReference>
<dbReference type="Gene3D" id="3.40.50.2000">
    <property type="entry name" value="Glycogen Phosphorylase B"/>
    <property type="match status" value="1"/>
</dbReference>
<organism evidence="3 4">
    <name type="scientific">Capnocytophaga canimorsus</name>
    <dbReference type="NCBI Taxonomy" id="28188"/>
    <lineage>
        <taxon>Bacteria</taxon>
        <taxon>Pseudomonadati</taxon>
        <taxon>Bacteroidota</taxon>
        <taxon>Flavobacteriia</taxon>
        <taxon>Flavobacteriales</taxon>
        <taxon>Flavobacteriaceae</taxon>
        <taxon>Capnocytophaga</taxon>
    </lineage>
</organism>
<proteinExistence type="predicted"/>
<dbReference type="AlphaFoldDB" id="A0A0B7IFH0"/>
<dbReference type="SUPFAM" id="SSF53756">
    <property type="entry name" value="UDP-Glycosyltransferase/glycogen phosphorylase"/>
    <property type="match status" value="1"/>
</dbReference>
<keyword evidence="1" id="KW-0808">Transferase</keyword>
<dbReference type="PANTHER" id="PTHR46401:SF2">
    <property type="entry name" value="GLYCOSYLTRANSFERASE WBBK-RELATED"/>
    <property type="match status" value="1"/>
</dbReference>
<evidence type="ECO:0000259" key="2">
    <source>
        <dbReference type="Pfam" id="PF00534"/>
    </source>
</evidence>
<name>A0A0B7IFH0_9FLAO</name>
<sequence length="155" mass="17825">MLPYLSEDLVLVASNSKKEYENEVKNNIQRLGLQDRVHILSNISQEEKYAIIQHCQAMCHPSLAEGFGIPPIEAMAFGKPVFLSKNTSLPEIGGEIAFYFENFDPKTMANTLQKGFKIYYENIDEFLLKTKKWVAQFDYQVMASNYLEIYKKILG</sequence>
<evidence type="ECO:0000313" key="3">
    <source>
        <dbReference type="EMBL" id="CEN48737.1"/>
    </source>
</evidence>
<dbReference type="EMBL" id="CDOK01000091">
    <property type="protein sequence ID" value="CEN48737.1"/>
    <property type="molecule type" value="Genomic_DNA"/>
</dbReference>
<protein>
    <recommendedName>
        <fullName evidence="2">Glycosyl transferase family 1 domain-containing protein</fullName>
    </recommendedName>
</protein>
<dbReference type="PANTHER" id="PTHR46401">
    <property type="entry name" value="GLYCOSYLTRANSFERASE WBBK-RELATED"/>
    <property type="match status" value="1"/>
</dbReference>
<evidence type="ECO:0000256" key="1">
    <source>
        <dbReference type="ARBA" id="ARBA00022679"/>
    </source>
</evidence>
<accession>A0A0B7IFH0</accession>